<protein>
    <submittedName>
        <fullName evidence="1">Uncharacterized protein</fullName>
    </submittedName>
</protein>
<evidence type="ECO:0000313" key="2">
    <source>
        <dbReference type="Proteomes" id="UP001165960"/>
    </source>
</evidence>
<comment type="caution">
    <text evidence="1">The sequence shown here is derived from an EMBL/GenBank/DDBJ whole genome shotgun (WGS) entry which is preliminary data.</text>
</comment>
<evidence type="ECO:0000313" key="1">
    <source>
        <dbReference type="EMBL" id="KAJ9090023.1"/>
    </source>
</evidence>
<keyword evidence="2" id="KW-1185">Reference proteome</keyword>
<accession>A0ACC2USI1</accession>
<dbReference type="Proteomes" id="UP001165960">
    <property type="component" value="Unassembled WGS sequence"/>
</dbReference>
<reference evidence="1" key="1">
    <citation type="submission" date="2022-04" db="EMBL/GenBank/DDBJ databases">
        <title>Genome of the entomopathogenic fungus Entomophthora muscae.</title>
        <authorList>
            <person name="Elya C."/>
            <person name="Lovett B.R."/>
            <person name="Lee E."/>
            <person name="Macias A.M."/>
            <person name="Hajek A.E."/>
            <person name="De Bivort B.L."/>
            <person name="Kasson M.T."/>
            <person name="De Fine Licht H.H."/>
            <person name="Stajich J.E."/>
        </authorList>
    </citation>
    <scope>NUCLEOTIDE SEQUENCE</scope>
    <source>
        <strain evidence="1">Berkeley</strain>
    </source>
</reference>
<gene>
    <name evidence="1" type="ORF">DSO57_1006725</name>
</gene>
<dbReference type="EMBL" id="QTSX02000019">
    <property type="protein sequence ID" value="KAJ9090023.1"/>
    <property type="molecule type" value="Genomic_DNA"/>
</dbReference>
<sequence length="147" mass="15767">MPNIILVNSLPPLALDQTVFPHHTKKGPKITAKPLNSLGDLAHTVGERFALAYPADLPALVVPAWEETLINLDYLLAWCRPLLKTIRNTQSKDNTSMVSKSTESEMFRMSSSQSGGAAEITLKSSSTPGSGQQIFSLGQSEAVSGAM</sequence>
<name>A0ACC2USI1_9FUNG</name>
<organism evidence="1 2">
    <name type="scientific">Entomophthora muscae</name>
    <dbReference type="NCBI Taxonomy" id="34485"/>
    <lineage>
        <taxon>Eukaryota</taxon>
        <taxon>Fungi</taxon>
        <taxon>Fungi incertae sedis</taxon>
        <taxon>Zoopagomycota</taxon>
        <taxon>Entomophthoromycotina</taxon>
        <taxon>Entomophthoromycetes</taxon>
        <taxon>Entomophthorales</taxon>
        <taxon>Entomophthoraceae</taxon>
        <taxon>Entomophthora</taxon>
    </lineage>
</organism>
<proteinExistence type="predicted"/>